<organism evidence="6 7">
    <name type="scientific">Hydra vulgaris</name>
    <name type="common">Hydra</name>
    <name type="synonym">Hydra attenuata</name>
    <dbReference type="NCBI Taxonomy" id="6087"/>
    <lineage>
        <taxon>Eukaryota</taxon>
        <taxon>Metazoa</taxon>
        <taxon>Cnidaria</taxon>
        <taxon>Hydrozoa</taxon>
        <taxon>Hydroidolina</taxon>
        <taxon>Anthoathecata</taxon>
        <taxon>Aplanulata</taxon>
        <taxon>Hydridae</taxon>
        <taxon>Hydra</taxon>
    </lineage>
</organism>
<feature type="domain" description="RNA polymerase II assembly factor Rtp1 C-terminal" evidence="2">
    <location>
        <begin position="947"/>
        <end position="979"/>
    </location>
</feature>
<feature type="domain" description="TANGO6 HEAT repeat" evidence="4">
    <location>
        <begin position="295"/>
        <end position="501"/>
    </location>
</feature>
<dbReference type="Pfam" id="PF25267">
    <property type="entry name" value="TANGO6_N"/>
    <property type="match status" value="1"/>
</dbReference>
<evidence type="ECO:0000313" key="7">
    <source>
        <dbReference type="RefSeq" id="XP_065651569.1"/>
    </source>
</evidence>
<dbReference type="PANTHER" id="PTHR20959:SF1">
    <property type="entry name" value="TRANSPORT AND GOLGI ORGANIZATION PROTEIN 6 HOMOLOG"/>
    <property type="match status" value="1"/>
</dbReference>
<dbReference type="SUPFAM" id="SSF48371">
    <property type="entry name" value="ARM repeat"/>
    <property type="match status" value="1"/>
</dbReference>
<dbReference type="InterPro" id="IPR019451">
    <property type="entry name" value="Rtp1_C1"/>
</dbReference>
<sequence length="1001" mass="113255">MQNLQSIQIVIQKMKVLSNGSVCGDEFKNNELHELCLKSYSCHDFLNKNVLSIMESRLEQIKLTPDLSFVKINEILKLCDCHEDSKFDPLLCLKDLCYCFIITCLNTLVNLHDIIESGNMYKNETTIFGINDQKVIKDVCNLVIAFGVLPNLLDGVGLPVKSSHRLYTSKHPRKLFLVLKILFFILQNDFLMDIMLPILQSDLLASLIQLSYKPSKNKFLNCPCLTNRVICQCCSNICEHEKVWCQQKLFYYLNYLPQPIIIRELLVLQRSETGGKRPKYEWYKNAIGDLISQCLIRKNGVNAVLTAILQNCDQDRLTPVQINTLGKVLAKVPRQIETKEAYYSIIIPQVLDLITTTPSKEVSHFIMVAINCMENILENHYDIGATSIQVQALLSLSSLYKQDFVEIDENELSKELQLICNVCASQSVENFIILITRNIHACFVLYCMIDHPNIKKMIKKTLVSILLKNSIKDCTDFLGFFILPKSSSSTPQVLPCVKIKYKGKNDCFENQGITVISDHNDFFEELLSYAEITLDKKIKSLISLLQVSSLEEIRCEFFIGLLMRLTSLIKNEPRKNIDEKSVLSGCSVELLHIDNHIEDIQENIVVFSLITALMDTFGHSVLKNTPQIVSFVTCILSWSWYTEENSFIILHKENEAIDLCLLLLSTLLGTGKLTSADFKVMHELLPALKNISLKHGNQSTCNMANDLHVFIATYGAVTSKTSSNISNETDKKTDFSSEVAYHDAMKDLLDPLLPTRGHALFQLSKLLQKRNKLAVKNCDKLLDIFEANLSHEDTYLYLASLEGLLALVDLNHKRVLPVLCQKFAQIQGKNEILSSELRMKLCEAIVKSCHLCASLLPTYTQFVIPALLIGVKDSDPFVRASSLSALGDVSGLLQFSLDPFLVEIISAVYHVVSTDKSCEVRRAGIQVFSLMFKGMGARLLQIVSDKIKEVYRFLNLVARTDEDELTRVHAGNALNILDDIMKELLSKKPSFEKKIQVLPEI</sequence>
<dbReference type="InterPro" id="IPR057407">
    <property type="entry name" value="HEAT_TANGO6"/>
</dbReference>
<dbReference type="Proteomes" id="UP001652625">
    <property type="component" value="Chromosome 04"/>
</dbReference>
<evidence type="ECO:0000256" key="1">
    <source>
        <dbReference type="ARBA" id="ARBA00005724"/>
    </source>
</evidence>
<protein>
    <submittedName>
        <fullName evidence="7">Transport and Golgi organization protein 6 homolog isoform X2</fullName>
    </submittedName>
</protein>
<evidence type="ECO:0000259" key="4">
    <source>
        <dbReference type="Pfam" id="PF23565"/>
    </source>
</evidence>
<comment type="similarity">
    <text evidence="1">Belongs to the Tango6 family.</text>
</comment>
<feature type="domain" description="TANGO6 N-terminal" evidence="5">
    <location>
        <begin position="129"/>
        <end position="271"/>
    </location>
</feature>
<dbReference type="GeneID" id="100205535"/>
<evidence type="ECO:0000259" key="2">
    <source>
        <dbReference type="Pfam" id="PF10304"/>
    </source>
</evidence>
<dbReference type="InterPro" id="IPR039600">
    <property type="entry name" value="TANGO6/Rtp1"/>
</dbReference>
<evidence type="ECO:0000259" key="3">
    <source>
        <dbReference type="Pfam" id="PF10363"/>
    </source>
</evidence>
<accession>A0ABM4BR02</accession>
<gene>
    <name evidence="7" type="primary">LOC100205535</name>
</gene>
<dbReference type="InterPro" id="IPR016024">
    <property type="entry name" value="ARM-type_fold"/>
</dbReference>
<dbReference type="RefSeq" id="XP_065651569.1">
    <property type="nucleotide sequence ID" value="XM_065795497.1"/>
</dbReference>
<proteinExistence type="inferred from homology"/>
<dbReference type="Pfam" id="PF10363">
    <property type="entry name" value="RTP1_C1"/>
    <property type="match status" value="1"/>
</dbReference>
<dbReference type="InterPro" id="IPR019414">
    <property type="entry name" value="Rtp1_C2"/>
</dbReference>
<dbReference type="Pfam" id="PF23565">
    <property type="entry name" value="ARM_TANGO6"/>
    <property type="match status" value="1"/>
</dbReference>
<reference evidence="7" key="1">
    <citation type="submission" date="2025-08" db="UniProtKB">
        <authorList>
            <consortium name="RefSeq"/>
        </authorList>
    </citation>
    <scope>IDENTIFICATION</scope>
</reference>
<dbReference type="InterPro" id="IPR057347">
    <property type="entry name" value="TANGO6_N"/>
</dbReference>
<dbReference type="PANTHER" id="PTHR20959">
    <property type="entry name" value="TRANSPORT AND GOLGI ORGANIZATION PROTEIN 6 FAMILY MEMBER"/>
    <property type="match status" value="1"/>
</dbReference>
<evidence type="ECO:0000313" key="6">
    <source>
        <dbReference type="Proteomes" id="UP001652625"/>
    </source>
</evidence>
<keyword evidence="6" id="KW-1185">Reference proteome</keyword>
<feature type="domain" description="RNA polymerase II assembly factor Rtp1 C-terminal" evidence="3">
    <location>
        <begin position="741"/>
        <end position="852"/>
    </location>
</feature>
<dbReference type="Pfam" id="PF10304">
    <property type="entry name" value="RTP1_C2"/>
    <property type="match status" value="1"/>
</dbReference>
<evidence type="ECO:0000259" key="5">
    <source>
        <dbReference type="Pfam" id="PF25267"/>
    </source>
</evidence>
<name>A0ABM4BR02_HYDVU</name>
<dbReference type="Gene3D" id="1.25.10.10">
    <property type="entry name" value="Leucine-rich Repeat Variant"/>
    <property type="match status" value="1"/>
</dbReference>
<dbReference type="InterPro" id="IPR011989">
    <property type="entry name" value="ARM-like"/>
</dbReference>